<organism evidence="2 3">
    <name type="scientific">Helianthus annuus</name>
    <name type="common">Common sunflower</name>
    <dbReference type="NCBI Taxonomy" id="4232"/>
    <lineage>
        <taxon>Eukaryota</taxon>
        <taxon>Viridiplantae</taxon>
        <taxon>Streptophyta</taxon>
        <taxon>Embryophyta</taxon>
        <taxon>Tracheophyta</taxon>
        <taxon>Spermatophyta</taxon>
        <taxon>Magnoliopsida</taxon>
        <taxon>eudicotyledons</taxon>
        <taxon>Gunneridae</taxon>
        <taxon>Pentapetalae</taxon>
        <taxon>asterids</taxon>
        <taxon>campanulids</taxon>
        <taxon>Asterales</taxon>
        <taxon>Asteraceae</taxon>
        <taxon>Asteroideae</taxon>
        <taxon>Heliantheae alliance</taxon>
        <taxon>Heliantheae</taxon>
        <taxon>Helianthus</taxon>
    </lineage>
</organism>
<keyword evidence="3" id="KW-1185">Reference proteome</keyword>
<dbReference type="Proteomes" id="UP000215914">
    <property type="component" value="Chromosome 17"/>
</dbReference>
<evidence type="ECO:0000256" key="1">
    <source>
        <dbReference type="SAM" id="MobiDB-lite"/>
    </source>
</evidence>
<feature type="region of interest" description="Disordered" evidence="1">
    <location>
        <begin position="1"/>
        <end position="23"/>
    </location>
</feature>
<evidence type="ECO:0000313" key="3">
    <source>
        <dbReference type="Proteomes" id="UP000215914"/>
    </source>
</evidence>
<dbReference type="EMBL" id="CM007906">
    <property type="protein sequence ID" value="OTF87516.1"/>
    <property type="molecule type" value="Genomic_DNA"/>
</dbReference>
<dbReference type="AlphaFoldDB" id="A0A251RT19"/>
<feature type="region of interest" description="Disordered" evidence="1">
    <location>
        <begin position="52"/>
        <end position="79"/>
    </location>
</feature>
<sequence>MFWGGTHNVSSSQQRSNVRANSQICPAIRRSDTKVCGSRHCHVSSQKWSHSRVTERSRSQACTKIKKAQGFKETRSNYT</sequence>
<reference evidence="3" key="1">
    <citation type="journal article" date="2017" name="Nature">
        <title>The sunflower genome provides insights into oil metabolism, flowering and Asterid evolution.</title>
        <authorList>
            <person name="Badouin H."/>
            <person name="Gouzy J."/>
            <person name="Grassa C.J."/>
            <person name="Murat F."/>
            <person name="Staton S.E."/>
            <person name="Cottret L."/>
            <person name="Lelandais-Briere C."/>
            <person name="Owens G.L."/>
            <person name="Carrere S."/>
            <person name="Mayjonade B."/>
            <person name="Legrand L."/>
            <person name="Gill N."/>
            <person name="Kane N.C."/>
            <person name="Bowers J.E."/>
            <person name="Hubner S."/>
            <person name="Bellec A."/>
            <person name="Berard A."/>
            <person name="Berges H."/>
            <person name="Blanchet N."/>
            <person name="Boniface M.C."/>
            <person name="Brunel D."/>
            <person name="Catrice O."/>
            <person name="Chaidir N."/>
            <person name="Claudel C."/>
            <person name="Donnadieu C."/>
            <person name="Faraut T."/>
            <person name="Fievet G."/>
            <person name="Helmstetter N."/>
            <person name="King M."/>
            <person name="Knapp S.J."/>
            <person name="Lai Z."/>
            <person name="Le Paslier M.C."/>
            <person name="Lippi Y."/>
            <person name="Lorenzon L."/>
            <person name="Mandel J.R."/>
            <person name="Marage G."/>
            <person name="Marchand G."/>
            <person name="Marquand E."/>
            <person name="Bret-Mestries E."/>
            <person name="Morien E."/>
            <person name="Nambeesan S."/>
            <person name="Nguyen T."/>
            <person name="Pegot-Espagnet P."/>
            <person name="Pouilly N."/>
            <person name="Raftis F."/>
            <person name="Sallet E."/>
            <person name="Schiex T."/>
            <person name="Thomas J."/>
            <person name="Vandecasteele C."/>
            <person name="Vares D."/>
            <person name="Vear F."/>
            <person name="Vautrin S."/>
            <person name="Crespi M."/>
            <person name="Mangin B."/>
            <person name="Burke J.M."/>
            <person name="Salse J."/>
            <person name="Munos S."/>
            <person name="Vincourt P."/>
            <person name="Rieseberg L.H."/>
            <person name="Langlade N.B."/>
        </authorList>
    </citation>
    <scope>NUCLEOTIDE SEQUENCE [LARGE SCALE GENOMIC DNA]</scope>
    <source>
        <strain evidence="3">cv. SF193</strain>
    </source>
</reference>
<feature type="compositionally biased region" description="Polar residues" evidence="1">
    <location>
        <begin position="7"/>
        <end position="23"/>
    </location>
</feature>
<evidence type="ECO:0000313" key="2">
    <source>
        <dbReference type="EMBL" id="OTF87516.1"/>
    </source>
</evidence>
<proteinExistence type="predicted"/>
<feature type="compositionally biased region" description="Basic and acidic residues" evidence="1">
    <location>
        <begin position="70"/>
        <end position="79"/>
    </location>
</feature>
<accession>A0A251RT19</accession>
<protein>
    <submittedName>
        <fullName evidence="2">Uncharacterized protein</fullName>
    </submittedName>
</protein>
<name>A0A251RT19_HELAN</name>
<dbReference type="InParanoid" id="A0A251RT19"/>
<gene>
    <name evidence="2" type="ORF">HannXRQ_Chr17g0562691</name>
</gene>